<dbReference type="FunFam" id="3.30.870.10:FF:000004">
    <property type="entry name" value="protein FAM83H isoform X2"/>
    <property type="match status" value="1"/>
</dbReference>
<dbReference type="GO" id="GO:0097431">
    <property type="term" value="C:mitotic spindle pole"/>
    <property type="evidence" value="ECO:0007669"/>
    <property type="project" value="TreeGrafter"/>
</dbReference>
<keyword evidence="3" id="KW-0963">Cytoplasm</keyword>
<feature type="region of interest" description="Disordered" evidence="4">
    <location>
        <begin position="542"/>
        <end position="561"/>
    </location>
</feature>
<reference evidence="6" key="2">
    <citation type="submission" date="2025-08" db="UniProtKB">
        <authorList>
            <consortium name="Ensembl"/>
        </authorList>
    </citation>
    <scope>IDENTIFICATION</scope>
</reference>
<protein>
    <submittedName>
        <fullName evidence="6">Family with sequence similarity 83 member D</fullName>
    </submittedName>
</protein>
<dbReference type="Pfam" id="PF07894">
    <property type="entry name" value="SACK1"/>
    <property type="match status" value="1"/>
</dbReference>
<comment type="subcellular location">
    <subcellularLocation>
        <location evidence="1">Cytoplasm</location>
    </subcellularLocation>
</comment>
<dbReference type="Ensembl" id="ENSMMDT00005015897.1">
    <property type="protein sequence ID" value="ENSMMDP00005015481.1"/>
    <property type="gene ID" value="ENSMMDG00005007889.1"/>
</dbReference>
<reference evidence="6" key="3">
    <citation type="submission" date="2025-09" db="UniProtKB">
        <authorList>
            <consortium name="Ensembl"/>
        </authorList>
    </citation>
    <scope>IDENTIFICATION</scope>
</reference>
<dbReference type="GO" id="GO:0019901">
    <property type="term" value="F:protein kinase binding"/>
    <property type="evidence" value="ECO:0007669"/>
    <property type="project" value="TreeGrafter"/>
</dbReference>
<dbReference type="GO" id="GO:0070372">
    <property type="term" value="P:regulation of ERK1 and ERK2 cascade"/>
    <property type="evidence" value="ECO:0007669"/>
    <property type="project" value="TreeGrafter"/>
</dbReference>
<accession>A0A667Y1S3</accession>
<feature type="region of interest" description="Disordered" evidence="4">
    <location>
        <begin position="332"/>
        <end position="365"/>
    </location>
</feature>
<gene>
    <name evidence="6" type="primary">FAM83D</name>
    <name evidence="6" type="synonym">fam83d</name>
</gene>
<evidence type="ECO:0000256" key="1">
    <source>
        <dbReference type="ARBA" id="ARBA00004496"/>
    </source>
</evidence>
<dbReference type="GeneID" id="115359922"/>
<evidence type="ECO:0000313" key="6">
    <source>
        <dbReference type="Ensembl" id="ENSMMDP00005015481.1"/>
    </source>
</evidence>
<dbReference type="Gene3D" id="3.30.870.10">
    <property type="entry name" value="Endonuclease Chain A"/>
    <property type="match status" value="1"/>
</dbReference>
<dbReference type="RefSeq" id="XP_029908476.1">
    <property type="nucleotide sequence ID" value="XM_030052616.1"/>
</dbReference>
<dbReference type="PANTHER" id="PTHR16181">
    <property type="entry name" value="PROTEIN FAM83A-RELATED"/>
    <property type="match status" value="1"/>
</dbReference>
<name>A0A667Y1S3_9TELE</name>
<evidence type="ECO:0000256" key="4">
    <source>
        <dbReference type="SAM" id="MobiDB-lite"/>
    </source>
</evidence>
<comment type="similarity">
    <text evidence="2">Belongs to the FAM83 family.</text>
</comment>
<dbReference type="SUPFAM" id="SSF56024">
    <property type="entry name" value="Phospholipase D/nuclease"/>
    <property type="match status" value="1"/>
</dbReference>
<keyword evidence="7" id="KW-1185">Reference proteome</keyword>
<evidence type="ECO:0000259" key="5">
    <source>
        <dbReference type="Pfam" id="PF07894"/>
    </source>
</evidence>
<dbReference type="OrthoDB" id="9882762at2759"/>
<proteinExistence type="inferred from homology"/>
<dbReference type="GO" id="GO:1902480">
    <property type="term" value="P:protein localization to mitotic spindle"/>
    <property type="evidence" value="ECO:0007669"/>
    <property type="project" value="TreeGrafter"/>
</dbReference>
<dbReference type="FunCoup" id="A0A667Y1S3">
    <property type="interactions" value="1252"/>
</dbReference>
<dbReference type="CTD" id="81610"/>
<reference evidence="6" key="1">
    <citation type="submission" date="2019-06" db="EMBL/GenBank/DDBJ databases">
        <authorList>
            <consortium name="Wellcome Sanger Institute Data Sharing"/>
        </authorList>
    </citation>
    <scope>NUCLEOTIDE SEQUENCE [LARGE SCALE GENOMIC DNA]</scope>
</reference>
<dbReference type="GO" id="GO:0007165">
    <property type="term" value="P:signal transduction"/>
    <property type="evidence" value="ECO:0007669"/>
    <property type="project" value="TreeGrafter"/>
</dbReference>
<dbReference type="InParanoid" id="A0A667Y1S3"/>
<feature type="region of interest" description="Disordered" evidence="4">
    <location>
        <begin position="438"/>
        <end position="490"/>
    </location>
</feature>
<evidence type="ECO:0000256" key="2">
    <source>
        <dbReference type="ARBA" id="ARBA00006937"/>
    </source>
</evidence>
<dbReference type="PANTHER" id="PTHR16181:SF29">
    <property type="entry name" value="PROTEIN FAM83A-RELATED"/>
    <property type="match status" value="1"/>
</dbReference>
<evidence type="ECO:0000256" key="3">
    <source>
        <dbReference type="ARBA" id="ARBA00022490"/>
    </source>
</evidence>
<dbReference type="AlphaFoldDB" id="A0A667Y1S3"/>
<organism evidence="6 7">
    <name type="scientific">Myripristis murdjan</name>
    <name type="common">pinecone soldierfish</name>
    <dbReference type="NCBI Taxonomy" id="586833"/>
    <lineage>
        <taxon>Eukaryota</taxon>
        <taxon>Metazoa</taxon>
        <taxon>Chordata</taxon>
        <taxon>Craniata</taxon>
        <taxon>Vertebrata</taxon>
        <taxon>Euteleostomi</taxon>
        <taxon>Actinopterygii</taxon>
        <taxon>Neopterygii</taxon>
        <taxon>Teleostei</taxon>
        <taxon>Neoteleostei</taxon>
        <taxon>Acanthomorphata</taxon>
        <taxon>Holocentriformes</taxon>
        <taxon>Holocentridae</taxon>
        <taxon>Myripristis</taxon>
    </lineage>
</organism>
<dbReference type="Proteomes" id="UP000472263">
    <property type="component" value="Chromosome 5"/>
</dbReference>
<dbReference type="InterPro" id="IPR012461">
    <property type="entry name" value="SACK1"/>
</dbReference>
<dbReference type="GO" id="GO:1902808">
    <property type="term" value="P:positive regulation of cell cycle G1/S phase transition"/>
    <property type="evidence" value="ECO:0007669"/>
    <property type="project" value="TreeGrafter"/>
</dbReference>
<feature type="compositionally biased region" description="Polar residues" evidence="4">
    <location>
        <begin position="353"/>
        <end position="365"/>
    </location>
</feature>
<feature type="compositionally biased region" description="Basic and acidic residues" evidence="4">
    <location>
        <begin position="468"/>
        <end position="478"/>
    </location>
</feature>
<feature type="compositionally biased region" description="Low complexity" evidence="4">
    <location>
        <begin position="447"/>
        <end position="466"/>
    </location>
</feature>
<sequence>MALSQSLGDSPWKWGSKKPGTGADLNLQEVYNEKHRLALEELLSGGIDNFLDFLKKERIPNFLSDDEIRRIRAGAVLPRCVSVEHMLEQSVSSSVDCSSVTYFPEASDVEPPVLEIGWPAFTSGSYRGVTRAVAHFQPSYGECIYSCKEAARRMIKSAKEVIAIVTDSLTDLDIFKDLQEACTRRKVPVYILLDQSCAPAFLKMCGNISVRLDDLRQMRVRTITGTTYYMRSGARVTGKVHERFMLIDGNRVATGSYRFNWTDGKLNSSNLIELSGQIAENFDEEFRILYAQSMPINTRCAASDHNSALHPVSSSPHMTKERLLESVCLTSTPSRKPQIPAVQPPCEPPTGDTAGNSSPASNSSTIGEDWMEQQHIHEEILAGSATQCLSADAPAVVELVTTATLSCHVSTQTSWPTADSGAQADLETVSHHPSLITSVSTAEDATSSSQGEAASPSSGSCSAAPERSSPHHTVDRGHAIRHGSAAPDRNLRDSFHKLTKERHCHYSTIRTKLEHMVTMLSQRQELADISNMTVGPGAHTRHKAQRECGQRPNPRLLDDSVGMGTWPRARCVH</sequence>
<dbReference type="GO" id="GO:0005829">
    <property type="term" value="C:cytosol"/>
    <property type="evidence" value="ECO:0007669"/>
    <property type="project" value="TreeGrafter"/>
</dbReference>
<dbReference type="GeneTree" id="ENSGT00940000158405"/>
<dbReference type="InterPro" id="IPR050944">
    <property type="entry name" value="FAM83"/>
</dbReference>
<evidence type="ECO:0000313" key="7">
    <source>
        <dbReference type="Proteomes" id="UP000472263"/>
    </source>
</evidence>
<dbReference type="GO" id="GO:0032006">
    <property type="term" value="P:regulation of TOR signaling"/>
    <property type="evidence" value="ECO:0007669"/>
    <property type="project" value="TreeGrafter"/>
</dbReference>
<feature type="domain" description="Scaffolding anchor of CK1" evidence="5">
    <location>
        <begin position="26"/>
        <end position="294"/>
    </location>
</feature>